<keyword evidence="10 11" id="KW-0350">Heme biosynthesis</keyword>
<comment type="catalytic activity">
    <reaction evidence="1">
        <text>coproporphyrinogen III + 3 O2 = coproporphyrin III + 3 H2O2</text>
        <dbReference type="Rhea" id="RHEA:43436"/>
        <dbReference type="ChEBI" id="CHEBI:15379"/>
        <dbReference type="ChEBI" id="CHEBI:16240"/>
        <dbReference type="ChEBI" id="CHEBI:57309"/>
        <dbReference type="ChEBI" id="CHEBI:131725"/>
        <dbReference type="EC" id="1.3.3.15"/>
    </reaction>
    <physiologicalReaction direction="left-to-right" evidence="1">
        <dbReference type="Rhea" id="RHEA:43437"/>
    </physiologicalReaction>
</comment>
<keyword evidence="7 11" id="KW-0285">Flavoprotein</keyword>
<evidence type="ECO:0000256" key="3">
    <source>
        <dbReference type="ARBA" id="ARBA00004744"/>
    </source>
</evidence>
<dbReference type="InterPro" id="IPR036188">
    <property type="entry name" value="FAD/NAD-bd_sf"/>
</dbReference>
<evidence type="ECO:0000259" key="12">
    <source>
        <dbReference type="Pfam" id="PF01593"/>
    </source>
</evidence>
<evidence type="ECO:0000256" key="10">
    <source>
        <dbReference type="ARBA" id="ARBA00023133"/>
    </source>
</evidence>
<dbReference type="GO" id="GO:0005737">
    <property type="term" value="C:cytoplasm"/>
    <property type="evidence" value="ECO:0007669"/>
    <property type="project" value="UniProtKB-SubCell"/>
</dbReference>
<dbReference type="PANTHER" id="PTHR42923">
    <property type="entry name" value="PROTOPORPHYRINOGEN OXIDASE"/>
    <property type="match status" value="1"/>
</dbReference>
<comment type="subcellular location">
    <subcellularLocation>
        <location evidence="11">Cytoplasm</location>
    </subcellularLocation>
</comment>
<evidence type="ECO:0000313" key="13">
    <source>
        <dbReference type="EMBL" id="TDF97624.1"/>
    </source>
</evidence>
<gene>
    <name evidence="13" type="primary">hemG</name>
    <name evidence="13" type="ORF">E1757_13545</name>
</gene>
<name>A0A4V2ZTM1_9BACL</name>
<dbReference type="RefSeq" id="WP_133228867.1">
    <property type="nucleotide sequence ID" value="NZ_SMRT01000005.1"/>
</dbReference>
<keyword evidence="11" id="KW-0963">Cytoplasm</keyword>
<accession>A0A4V2ZTM1</accession>
<dbReference type="InterPro" id="IPR002937">
    <property type="entry name" value="Amino_oxidase"/>
</dbReference>
<comment type="pathway">
    <text evidence="3 11">Porphyrin-containing compound metabolism; protoheme biosynthesis.</text>
</comment>
<evidence type="ECO:0000256" key="2">
    <source>
        <dbReference type="ARBA" id="ARBA00001974"/>
    </source>
</evidence>
<dbReference type="EC" id="1.3.3.15" evidence="5 11"/>
<evidence type="ECO:0000256" key="8">
    <source>
        <dbReference type="ARBA" id="ARBA00022827"/>
    </source>
</evidence>
<sequence>MGNEPKHVAIIGGGLTGLSAAYYLKKAMAERGAAVRITLIEKGSSFGGRIHTLRKEGFVIEKGPDSFLARKPAMIELTRELGLEDQLTGTNPNAKKTYIIHKNRFHRMPPGLVLGIPTELGPFMKTGLLSIAGKARAALDLLLPKRSSEDDESLGAFLERRLGKEVLSQIAEPLLAGIYAGNTYALSVKATFPQFHSLEQKHRSLIIGMTRNRKQGGEESRTMPEVAKNTVFLTFKQGLQTIVEGLTEALVRDGVRFIKEAEVRSIRKADGAGEGRPYELTYGSGQTESIDGAVIALPAYAIAPLLQEVPAAHELMDIDYASVANVILAFREQDMVRELDGSGLLVPRSEGRFITACTWTSSKWLHTAPEGKVLLRCYVGRSGDERWMGMSEPEIVRAVRHDLQELMGITAEPMFTEITKMPRSMPQYPVGHLQLVQRVRSGLAKQMPGVHVTGAAFHGVGLPDCVRQGKETALALAAQLTAAGSSQ</sequence>
<evidence type="ECO:0000313" key="14">
    <source>
        <dbReference type="Proteomes" id="UP000295636"/>
    </source>
</evidence>
<keyword evidence="8 11" id="KW-0274">FAD</keyword>
<dbReference type="OrthoDB" id="9805195at2"/>
<comment type="function">
    <text evidence="11">Involved in coproporphyrin-dependent heme b biosynthesis. Catalyzes the oxidation of coproporphyrinogen III to coproporphyrin III.</text>
</comment>
<evidence type="ECO:0000256" key="6">
    <source>
        <dbReference type="ARBA" id="ARBA00019046"/>
    </source>
</evidence>
<dbReference type="GO" id="GO:0004729">
    <property type="term" value="F:oxygen-dependent protoporphyrinogen oxidase activity"/>
    <property type="evidence" value="ECO:0007669"/>
    <property type="project" value="UniProtKB-UniRule"/>
</dbReference>
<evidence type="ECO:0000256" key="5">
    <source>
        <dbReference type="ARBA" id="ARBA00012402"/>
    </source>
</evidence>
<comment type="caution">
    <text evidence="13">The sequence shown here is derived from an EMBL/GenBank/DDBJ whole genome shotgun (WGS) entry which is preliminary data.</text>
</comment>
<dbReference type="Gene3D" id="1.10.3110.10">
    <property type="entry name" value="protoporphyrinogen ix oxidase, domain 3"/>
    <property type="match status" value="1"/>
</dbReference>
<protein>
    <recommendedName>
        <fullName evidence="6 11">Coproporphyrinogen III oxidase</fullName>
        <ecNumber evidence="5 11">1.3.3.15</ecNumber>
    </recommendedName>
</protein>
<organism evidence="13 14">
    <name type="scientific">Paenibacillus piri</name>
    <dbReference type="NCBI Taxonomy" id="2547395"/>
    <lineage>
        <taxon>Bacteria</taxon>
        <taxon>Bacillati</taxon>
        <taxon>Bacillota</taxon>
        <taxon>Bacilli</taxon>
        <taxon>Bacillales</taxon>
        <taxon>Paenibacillaceae</taxon>
        <taxon>Paenibacillus</taxon>
    </lineage>
</organism>
<comment type="similarity">
    <text evidence="4 11">Belongs to the protoporphyrinogen/coproporphyrinogen oxidase family. Coproporphyrinogen III oxidase subfamily.</text>
</comment>
<evidence type="ECO:0000256" key="1">
    <source>
        <dbReference type="ARBA" id="ARBA00001755"/>
    </source>
</evidence>
<dbReference type="UniPathway" id="UPA00252"/>
<dbReference type="Gene3D" id="3.90.660.20">
    <property type="entry name" value="Protoporphyrinogen oxidase, mitochondrial, domain 2"/>
    <property type="match status" value="1"/>
</dbReference>
<dbReference type="Proteomes" id="UP000295636">
    <property type="component" value="Unassembled WGS sequence"/>
</dbReference>
<keyword evidence="14" id="KW-1185">Reference proteome</keyword>
<dbReference type="Pfam" id="PF01593">
    <property type="entry name" value="Amino_oxidase"/>
    <property type="match status" value="1"/>
</dbReference>
<feature type="domain" description="Amine oxidase" evidence="12">
    <location>
        <begin position="15"/>
        <end position="473"/>
    </location>
</feature>
<dbReference type="PANTHER" id="PTHR42923:SF3">
    <property type="entry name" value="PROTOPORPHYRINOGEN OXIDASE"/>
    <property type="match status" value="1"/>
</dbReference>
<evidence type="ECO:0000256" key="9">
    <source>
        <dbReference type="ARBA" id="ARBA00023002"/>
    </source>
</evidence>
<comment type="cofactor">
    <cofactor evidence="2 11">
        <name>FAD</name>
        <dbReference type="ChEBI" id="CHEBI:57692"/>
    </cofactor>
</comment>
<dbReference type="NCBIfam" id="TIGR00562">
    <property type="entry name" value="proto_IX_ox"/>
    <property type="match status" value="1"/>
</dbReference>
<evidence type="ECO:0000256" key="11">
    <source>
        <dbReference type="RuleBase" id="RU364052"/>
    </source>
</evidence>
<dbReference type="InterPro" id="IPR004572">
    <property type="entry name" value="Protoporphyrinogen_oxidase"/>
</dbReference>
<dbReference type="GO" id="GO:0006783">
    <property type="term" value="P:heme biosynthetic process"/>
    <property type="evidence" value="ECO:0007669"/>
    <property type="project" value="UniProtKB-UniRule"/>
</dbReference>
<dbReference type="EMBL" id="SMRT01000005">
    <property type="protein sequence ID" value="TDF97624.1"/>
    <property type="molecule type" value="Genomic_DNA"/>
</dbReference>
<dbReference type="SUPFAM" id="SSF54373">
    <property type="entry name" value="FAD-linked reductases, C-terminal domain"/>
    <property type="match status" value="1"/>
</dbReference>
<dbReference type="AlphaFoldDB" id="A0A4V2ZTM1"/>
<dbReference type="Gene3D" id="3.50.50.60">
    <property type="entry name" value="FAD/NAD(P)-binding domain"/>
    <property type="match status" value="1"/>
</dbReference>
<evidence type="ECO:0000256" key="7">
    <source>
        <dbReference type="ARBA" id="ARBA00022630"/>
    </source>
</evidence>
<keyword evidence="9 11" id="KW-0560">Oxidoreductase</keyword>
<dbReference type="InterPro" id="IPR050464">
    <property type="entry name" value="Zeta_carotene_desat/Oxidored"/>
</dbReference>
<reference evidence="13 14" key="1">
    <citation type="submission" date="2019-03" db="EMBL/GenBank/DDBJ databases">
        <title>This is whole genome sequence of Paenibacillus sp MS74 strain.</title>
        <authorList>
            <person name="Trinh H.N."/>
        </authorList>
    </citation>
    <scope>NUCLEOTIDE SEQUENCE [LARGE SCALE GENOMIC DNA]</scope>
    <source>
        <strain evidence="13 14">MS74</strain>
    </source>
</reference>
<proteinExistence type="inferred from homology"/>
<dbReference type="SUPFAM" id="SSF51905">
    <property type="entry name" value="FAD/NAD(P)-binding domain"/>
    <property type="match status" value="1"/>
</dbReference>
<evidence type="ECO:0000256" key="4">
    <source>
        <dbReference type="ARBA" id="ARBA00008310"/>
    </source>
</evidence>